<protein>
    <recommendedName>
        <fullName evidence="1">Minor capsid protein P8 central region domain-containing protein</fullName>
    </recommendedName>
</protein>
<dbReference type="Pfam" id="PF19065">
    <property type="entry name" value="P8_CR"/>
    <property type="match status" value="1"/>
</dbReference>
<reference evidence="2" key="1">
    <citation type="journal article" date="2017" name="Science">
        <title>Giant viruses with an expanded complement of translation system components.</title>
        <authorList>
            <person name="Schulz F."/>
            <person name="Yutin N."/>
            <person name="Ivanova N.N."/>
            <person name="Ortega D.R."/>
            <person name="Lee T.K."/>
            <person name="Vierheilig J."/>
            <person name="Daims H."/>
            <person name="Horn M."/>
            <person name="Wagner M."/>
            <person name="Jensen G.J."/>
            <person name="Kyrpides N.C."/>
            <person name="Koonin E.V."/>
            <person name="Woyke T."/>
        </authorList>
    </citation>
    <scope>NUCLEOTIDE SEQUENCE</scope>
    <source>
        <strain evidence="2">KNV1</strain>
    </source>
</reference>
<dbReference type="EMBL" id="KY684108">
    <property type="protein sequence ID" value="ARF11146.1"/>
    <property type="molecule type" value="Genomic_DNA"/>
</dbReference>
<organism evidence="2">
    <name type="scientific">Klosneuvirus KNV1</name>
    <dbReference type="NCBI Taxonomy" id="1977640"/>
    <lineage>
        <taxon>Viruses</taxon>
        <taxon>Varidnaviria</taxon>
        <taxon>Bamfordvirae</taxon>
        <taxon>Nucleocytoviricota</taxon>
        <taxon>Megaviricetes</taxon>
        <taxon>Imitervirales</taxon>
        <taxon>Mimiviridae</taxon>
        <taxon>Klosneuvirinae</taxon>
        <taxon>Klosneuvirus</taxon>
    </lineage>
</organism>
<evidence type="ECO:0000259" key="1">
    <source>
        <dbReference type="Pfam" id="PF19065"/>
    </source>
</evidence>
<proteinExistence type="predicted"/>
<accession>A0A1V0SHE1</accession>
<evidence type="ECO:0000313" key="2">
    <source>
        <dbReference type="EMBL" id="ARF11146.1"/>
    </source>
</evidence>
<sequence length="197" mass="22701">MNYQNFADYNNVPPIYGREPEAFYDEGSGIPQMNQDNMTIQDVYRTPFLFNQDHRRNFNKMVPIALKGIQSESELSKLFFSDQNIQRIQKMIQKAVTEATKGEFKLDTLQDPKDVFIVMRATYMEYARSLPNYTVRQCKALNRKVVNDCIGGILTNLRQSHGYLKEINKPLSPIPRPINVNSKGRRVLPSVTTSLGF</sequence>
<gene>
    <name evidence="2" type="ORF">Klosneuvirus_1_3</name>
</gene>
<name>A0A1V0SHE1_9VIRU</name>
<dbReference type="InterPro" id="IPR043916">
    <property type="entry name" value="P8_CR"/>
</dbReference>
<feature type="domain" description="Minor capsid protein P8 central region" evidence="1">
    <location>
        <begin position="70"/>
        <end position="192"/>
    </location>
</feature>